<reference evidence="1" key="1">
    <citation type="submission" date="2022-05" db="EMBL/GenBank/DDBJ databases">
        <title>Chromosome-level genome of Chaenocephalus aceratus.</title>
        <authorList>
            <person name="Park H."/>
        </authorList>
    </citation>
    <scope>NUCLEOTIDE SEQUENCE</scope>
    <source>
        <strain evidence="1">KU_202001</strain>
    </source>
</reference>
<dbReference type="EMBL" id="CM043805">
    <property type="protein sequence ID" value="KAI4805922.1"/>
    <property type="molecule type" value="Genomic_DNA"/>
</dbReference>
<sequence length="78" mass="8512">MGWTMTLKDDFGVISWTRRAGNCLGFLLLFSLVSISVQSDIVFPKDRHFSWKAGQQHCGVNLLCEAAPRAVAKLGASG</sequence>
<protein>
    <submittedName>
        <fullName evidence="1">Uncharacterized protein</fullName>
    </submittedName>
</protein>
<keyword evidence="2" id="KW-1185">Reference proteome</keyword>
<organism evidence="1 2">
    <name type="scientific">Chaenocephalus aceratus</name>
    <name type="common">Blackfin icefish</name>
    <name type="synonym">Chaenichthys aceratus</name>
    <dbReference type="NCBI Taxonomy" id="36190"/>
    <lineage>
        <taxon>Eukaryota</taxon>
        <taxon>Metazoa</taxon>
        <taxon>Chordata</taxon>
        <taxon>Craniata</taxon>
        <taxon>Vertebrata</taxon>
        <taxon>Euteleostomi</taxon>
        <taxon>Actinopterygii</taxon>
        <taxon>Neopterygii</taxon>
        <taxon>Teleostei</taxon>
        <taxon>Neoteleostei</taxon>
        <taxon>Acanthomorphata</taxon>
        <taxon>Eupercaria</taxon>
        <taxon>Perciformes</taxon>
        <taxon>Notothenioidei</taxon>
        <taxon>Channichthyidae</taxon>
        <taxon>Chaenocephalus</taxon>
    </lineage>
</organism>
<name>A0ACB9W0G4_CHAAC</name>
<dbReference type="Proteomes" id="UP001057452">
    <property type="component" value="Chromosome 21"/>
</dbReference>
<proteinExistence type="predicted"/>
<comment type="caution">
    <text evidence="1">The sequence shown here is derived from an EMBL/GenBank/DDBJ whole genome shotgun (WGS) entry which is preliminary data.</text>
</comment>
<accession>A0ACB9W0G4</accession>
<evidence type="ECO:0000313" key="1">
    <source>
        <dbReference type="EMBL" id="KAI4805922.1"/>
    </source>
</evidence>
<gene>
    <name evidence="1" type="ORF">KUCAC02_010515</name>
</gene>
<evidence type="ECO:0000313" key="2">
    <source>
        <dbReference type="Proteomes" id="UP001057452"/>
    </source>
</evidence>